<dbReference type="Proteomes" id="UP000772618">
    <property type="component" value="Unassembled WGS sequence"/>
</dbReference>
<dbReference type="PROSITE" id="PS50943">
    <property type="entry name" value="HTH_CROC1"/>
    <property type="match status" value="1"/>
</dbReference>
<accession>A0ABS5VRB5</accession>
<organism evidence="2 3">
    <name type="scientific">Chryseosolibacter indicus</name>
    <dbReference type="NCBI Taxonomy" id="2782351"/>
    <lineage>
        <taxon>Bacteria</taxon>
        <taxon>Pseudomonadati</taxon>
        <taxon>Bacteroidota</taxon>
        <taxon>Cytophagia</taxon>
        <taxon>Cytophagales</taxon>
        <taxon>Chryseotaleaceae</taxon>
        <taxon>Chryseosolibacter</taxon>
    </lineage>
</organism>
<gene>
    <name evidence="2" type="ORF">KK060_11790</name>
</gene>
<dbReference type="CDD" id="cd00093">
    <property type="entry name" value="HTH_XRE"/>
    <property type="match status" value="1"/>
</dbReference>
<dbReference type="InterPro" id="IPR010982">
    <property type="entry name" value="Lambda_DNA-bd_dom_sf"/>
</dbReference>
<name>A0ABS5VRB5_9BACT</name>
<proteinExistence type="predicted"/>
<comment type="caution">
    <text evidence="2">The sequence shown here is derived from an EMBL/GenBank/DDBJ whole genome shotgun (WGS) entry which is preliminary data.</text>
</comment>
<sequence>MKTRPLKNVLEQIGLKLQGLREKKGYDSIKDFALDHDLPLIQYWRIEKGKANITIKSLNKLLSIHSMSVEDFFCSTFRN</sequence>
<dbReference type="RefSeq" id="WP_254153929.1">
    <property type="nucleotide sequence ID" value="NZ_JAHESD010000023.1"/>
</dbReference>
<evidence type="ECO:0000313" key="2">
    <source>
        <dbReference type="EMBL" id="MBT1703968.1"/>
    </source>
</evidence>
<dbReference type="Gene3D" id="1.10.260.40">
    <property type="entry name" value="lambda repressor-like DNA-binding domains"/>
    <property type="match status" value="1"/>
</dbReference>
<dbReference type="SUPFAM" id="SSF47413">
    <property type="entry name" value="lambda repressor-like DNA-binding domains"/>
    <property type="match status" value="1"/>
</dbReference>
<protein>
    <submittedName>
        <fullName evidence="2">Helix-turn-helix domain-containing protein</fullName>
    </submittedName>
</protein>
<evidence type="ECO:0000259" key="1">
    <source>
        <dbReference type="PROSITE" id="PS50943"/>
    </source>
</evidence>
<reference evidence="2 3" key="1">
    <citation type="submission" date="2021-05" db="EMBL/GenBank/DDBJ databases">
        <title>A Polyphasic approach of four new species of the genus Ohtaekwangia: Ohtaekwangia histidinii sp. nov., Ohtaekwangia cretensis sp. nov., Ohtaekwangia indiensis sp. nov., Ohtaekwangia reichenbachii sp. nov. from diverse environment.</title>
        <authorList>
            <person name="Octaviana S."/>
        </authorList>
    </citation>
    <scope>NUCLEOTIDE SEQUENCE [LARGE SCALE GENOMIC DNA]</scope>
    <source>
        <strain evidence="2 3">PWU20</strain>
    </source>
</reference>
<dbReference type="EMBL" id="JAHESD010000023">
    <property type="protein sequence ID" value="MBT1703968.1"/>
    <property type="molecule type" value="Genomic_DNA"/>
</dbReference>
<keyword evidence="3" id="KW-1185">Reference proteome</keyword>
<dbReference type="InterPro" id="IPR001387">
    <property type="entry name" value="Cro/C1-type_HTH"/>
</dbReference>
<feature type="domain" description="HTH cro/C1-type" evidence="1">
    <location>
        <begin position="42"/>
        <end position="72"/>
    </location>
</feature>
<evidence type="ECO:0000313" key="3">
    <source>
        <dbReference type="Proteomes" id="UP000772618"/>
    </source>
</evidence>